<protein>
    <submittedName>
        <fullName evidence="1">Uncharacterized protein</fullName>
    </submittedName>
</protein>
<accession>A0A392U3J9</accession>
<evidence type="ECO:0000313" key="1">
    <source>
        <dbReference type="EMBL" id="MCI66986.1"/>
    </source>
</evidence>
<name>A0A392U3J9_9FABA</name>
<keyword evidence="2" id="KW-1185">Reference proteome</keyword>
<comment type="caution">
    <text evidence="1">The sequence shown here is derived from an EMBL/GenBank/DDBJ whole genome shotgun (WGS) entry which is preliminary data.</text>
</comment>
<dbReference type="Proteomes" id="UP000265520">
    <property type="component" value="Unassembled WGS sequence"/>
</dbReference>
<reference evidence="1 2" key="1">
    <citation type="journal article" date="2018" name="Front. Plant Sci.">
        <title>Red Clover (Trifolium pratense) and Zigzag Clover (T. medium) - A Picture of Genomic Similarities and Differences.</title>
        <authorList>
            <person name="Dluhosova J."/>
            <person name="Istvanek J."/>
            <person name="Nedelnik J."/>
            <person name="Repkova J."/>
        </authorList>
    </citation>
    <scope>NUCLEOTIDE SEQUENCE [LARGE SCALE GENOMIC DNA]</scope>
    <source>
        <strain evidence="2">cv. 10/8</strain>
        <tissue evidence="1">Leaf</tissue>
    </source>
</reference>
<evidence type="ECO:0000313" key="2">
    <source>
        <dbReference type="Proteomes" id="UP000265520"/>
    </source>
</evidence>
<feature type="non-terminal residue" evidence="1">
    <location>
        <position position="35"/>
    </location>
</feature>
<dbReference type="EMBL" id="LXQA010706437">
    <property type="protein sequence ID" value="MCI66986.1"/>
    <property type="molecule type" value="Genomic_DNA"/>
</dbReference>
<proteinExistence type="predicted"/>
<organism evidence="1 2">
    <name type="scientific">Trifolium medium</name>
    <dbReference type="NCBI Taxonomy" id="97028"/>
    <lineage>
        <taxon>Eukaryota</taxon>
        <taxon>Viridiplantae</taxon>
        <taxon>Streptophyta</taxon>
        <taxon>Embryophyta</taxon>
        <taxon>Tracheophyta</taxon>
        <taxon>Spermatophyta</taxon>
        <taxon>Magnoliopsida</taxon>
        <taxon>eudicotyledons</taxon>
        <taxon>Gunneridae</taxon>
        <taxon>Pentapetalae</taxon>
        <taxon>rosids</taxon>
        <taxon>fabids</taxon>
        <taxon>Fabales</taxon>
        <taxon>Fabaceae</taxon>
        <taxon>Papilionoideae</taxon>
        <taxon>50 kb inversion clade</taxon>
        <taxon>NPAAA clade</taxon>
        <taxon>Hologalegina</taxon>
        <taxon>IRL clade</taxon>
        <taxon>Trifolieae</taxon>
        <taxon>Trifolium</taxon>
    </lineage>
</organism>
<dbReference type="AlphaFoldDB" id="A0A392U3J9"/>
<sequence>MLTSLPFLPIDNAFSFFYLPLLDKTASFGRSNQGK</sequence>